<dbReference type="KEGG" id="psco:LY89DRAFT_641602"/>
<dbReference type="InterPro" id="IPR046530">
    <property type="entry name" value="BIM1-like_dom"/>
</dbReference>
<evidence type="ECO:0000313" key="11">
    <source>
        <dbReference type="EMBL" id="KUJ20088.1"/>
    </source>
</evidence>
<gene>
    <name evidence="11" type="ORF">LY89DRAFT_641602</name>
</gene>
<organism evidence="11 12">
    <name type="scientific">Mollisia scopiformis</name>
    <name type="common">Conifer needle endophyte fungus</name>
    <name type="synonym">Phialocephala scopiformis</name>
    <dbReference type="NCBI Taxonomy" id="149040"/>
    <lineage>
        <taxon>Eukaryota</taxon>
        <taxon>Fungi</taxon>
        <taxon>Dikarya</taxon>
        <taxon>Ascomycota</taxon>
        <taxon>Pezizomycotina</taxon>
        <taxon>Leotiomycetes</taxon>
        <taxon>Helotiales</taxon>
        <taxon>Mollisiaceae</taxon>
        <taxon>Mollisia</taxon>
    </lineage>
</organism>
<name>A0A194XIU8_MOLSC</name>
<reference evidence="11 12" key="1">
    <citation type="submission" date="2015-10" db="EMBL/GenBank/DDBJ databases">
        <title>Full genome of DAOMC 229536 Phialocephala scopiformis, a fungal endophyte of spruce producing the potent anti-insectan compound rugulosin.</title>
        <authorList>
            <consortium name="DOE Joint Genome Institute"/>
            <person name="Walker A.K."/>
            <person name="Frasz S.L."/>
            <person name="Seifert K.A."/>
            <person name="Miller J.D."/>
            <person name="Mondo S.J."/>
            <person name="Labutti K."/>
            <person name="Lipzen A."/>
            <person name="Dockter R."/>
            <person name="Kennedy M."/>
            <person name="Grigoriev I.V."/>
            <person name="Spatafora J.W."/>
        </authorList>
    </citation>
    <scope>NUCLEOTIDE SEQUENCE [LARGE SCALE GENOMIC DNA]</scope>
    <source>
        <strain evidence="11 12">CBS 120377</strain>
    </source>
</reference>
<protein>
    <recommendedName>
        <fullName evidence="10">Copper acquisition factor BIM1-like domain-containing protein</fullName>
    </recommendedName>
</protein>
<evidence type="ECO:0000256" key="8">
    <source>
        <dbReference type="SAM" id="Phobius"/>
    </source>
</evidence>
<evidence type="ECO:0000256" key="2">
    <source>
        <dbReference type="ARBA" id="ARBA00022475"/>
    </source>
</evidence>
<keyword evidence="7" id="KW-0449">Lipoprotein</keyword>
<sequence>MSQLVNLCIALIAALLLGQTSAQPSLNYPPSISDGAVLGLDYLPCGGNVPDYSSDNVTDFHVEGDAVALYSNYTQTIWQLGAFLDTGNGVNYSNPWTIVLPPINQSGVGDYCNPSVPLPGSFAGLKGVIMIIQLSMVTDGSVNQCAAVNFVPGRQTDLPSTCTNDTGVSATFAATWAQMSSAAAAVPGYAILGPPSSSAAMSSTHNIPAVIWLFWIGYILCLVACFAAFIDVGRFIRRLDDELPGSSVDIEKGFELRVEGFELRVDVFCGTMT</sequence>
<evidence type="ECO:0000313" key="12">
    <source>
        <dbReference type="Proteomes" id="UP000070700"/>
    </source>
</evidence>
<keyword evidence="5 8" id="KW-0472">Membrane</keyword>
<feature type="signal peptide" evidence="9">
    <location>
        <begin position="1"/>
        <end position="22"/>
    </location>
</feature>
<comment type="subcellular location">
    <subcellularLocation>
        <location evidence="1">Cell membrane</location>
        <topology evidence="1">Lipid-anchor</topology>
        <topology evidence="1">GPI-anchor</topology>
    </subcellularLocation>
</comment>
<dbReference type="Pfam" id="PF20238">
    <property type="entry name" value="BIM1-like_dom"/>
    <property type="match status" value="1"/>
</dbReference>
<feature type="domain" description="Copper acquisition factor BIM1-like" evidence="10">
    <location>
        <begin position="22"/>
        <end position="167"/>
    </location>
</feature>
<evidence type="ECO:0000259" key="10">
    <source>
        <dbReference type="Pfam" id="PF20238"/>
    </source>
</evidence>
<feature type="transmembrane region" description="Helical" evidence="8">
    <location>
        <begin position="209"/>
        <end position="230"/>
    </location>
</feature>
<dbReference type="GeneID" id="28821446"/>
<evidence type="ECO:0000256" key="7">
    <source>
        <dbReference type="ARBA" id="ARBA00023288"/>
    </source>
</evidence>
<evidence type="ECO:0000256" key="9">
    <source>
        <dbReference type="SAM" id="SignalP"/>
    </source>
</evidence>
<keyword evidence="3" id="KW-0336">GPI-anchor</keyword>
<keyword evidence="2" id="KW-1003">Cell membrane</keyword>
<evidence type="ECO:0000256" key="6">
    <source>
        <dbReference type="ARBA" id="ARBA00023180"/>
    </source>
</evidence>
<dbReference type="InParanoid" id="A0A194XIU8"/>
<dbReference type="GO" id="GO:0098552">
    <property type="term" value="C:side of membrane"/>
    <property type="evidence" value="ECO:0007669"/>
    <property type="project" value="UniProtKB-KW"/>
</dbReference>
<dbReference type="Proteomes" id="UP000070700">
    <property type="component" value="Unassembled WGS sequence"/>
</dbReference>
<dbReference type="PANTHER" id="PTHR34992">
    <property type="entry name" value="HYPHAL ANASTAMOSIS-7 PROTEIN"/>
    <property type="match status" value="1"/>
</dbReference>
<dbReference type="OrthoDB" id="2146436at2759"/>
<evidence type="ECO:0000256" key="1">
    <source>
        <dbReference type="ARBA" id="ARBA00004609"/>
    </source>
</evidence>
<keyword evidence="8" id="KW-0812">Transmembrane</keyword>
<keyword evidence="4 9" id="KW-0732">Signal</keyword>
<keyword evidence="12" id="KW-1185">Reference proteome</keyword>
<dbReference type="AlphaFoldDB" id="A0A194XIU8"/>
<proteinExistence type="predicted"/>
<evidence type="ECO:0000256" key="5">
    <source>
        <dbReference type="ARBA" id="ARBA00023136"/>
    </source>
</evidence>
<dbReference type="RefSeq" id="XP_018074443.1">
    <property type="nucleotide sequence ID" value="XM_018211720.1"/>
</dbReference>
<evidence type="ECO:0000256" key="4">
    <source>
        <dbReference type="ARBA" id="ARBA00022729"/>
    </source>
</evidence>
<feature type="chain" id="PRO_5008268357" description="Copper acquisition factor BIM1-like domain-containing protein" evidence="9">
    <location>
        <begin position="23"/>
        <end position="273"/>
    </location>
</feature>
<dbReference type="GO" id="GO:0005886">
    <property type="term" value="C:plasma membrane"/>
    <property type="evidence" value="ECO:0007669"/>
    <property type="project" value="UniProtKB-SubCell"/>
</dbReference>
<evidence type="ECO:0000256" key="3">
    <source>
        <dbReference type="ARBA" id="ARBA00022622"/>
    </source>
</evidence>
<keyword evidence="8" id="KW-1133">Transmembrane helix</keyword>
<dbReference type="PANTHER" id="PTHR34992:SF1">
    <property type="entry name" value="COPPER ACQUISITION FACTOR BIM1-LIKE DOMAIN-CONTAINING PROTEIN"/>
    <property type="match status" value="1"/>
</dbReference>
<dbReference type="InterPro" id="IPR046936">
    <property type="entry name" value="BIM1-like"/>
</dbReference>
<dbReference type="EMBL" id="KQ947410">
    <property type="protein sequence ID" value="KUJ20088.1"/>
    <property type="molecule type" value="Genomic_DNA"/>
</dbReference>
<accession>A0A194XIU8</accession>
<keyword evidence="6" id="KW-0325">Glycoprotein</keyword>